<dbReference type="Proteomes" id="UP000076580">
    <property type="component" value="Chromosome 02"/>
</dbReference>
<dbReference type="AlphaFoldDB" id="A0A151GHX4"/>
<feature type="region of interest" description="Disordered" evidence="1">
    <location>
        <begin position="1"/>
        <end position="46"/>
    </location>
</feature>
<dbReference type="InParanoid" id="A0A151GHX4"/>
<dbReference type="EMBL" id="LAYC01000002">
    <property type="protein sequence ID" value="KYK56723.1"/>
    <property type="molecule type" value="Genomic_DNA"/>
</dbReference>
<name>A0A151GHX4_DRECN</name>
<accession>A0A151GHX4</accession>
<evidence type="ECO:0000313" key="2">
    <source>
        <dbReference type="EMBL" id="KYK56723.1"/>
    </source>
</evidence>
<dbReference type="GeneID" id="63716371"/>
<feature type="region of interest" description="Disordered" evidence="1">
    <location>
        <begin position="60"/>
        <end position="147"/>
    </location>
</feature>
<gene>
    <name evidence="2" type="ORF">DCS_03728</name>
</gene>
<proteinExistence type="predicted"/>
<comment type="caution">
    <text evidence="2">The sequence shown here is derived from an EMBL/GenBank/DDBJ whole genome shotgun (WGS) entry which is preliminary data.</text>
</comment>
<reference evidence="2 3" key="1">
    <citation type="journal article" date="2016" name="Sci. Rep.">
        <title>Insights into Adaptations to a Near-Obligate Nematode Endoparasitic Lifestyle from the Finished Genome of Drechmeria coniospora.</title>
        <authorList>
            <person name="Zhang L."/>
            <person name="Zhou Z."/>
            <person name="Guo Q."/>
            <person name="Fokkens L."/>
            <person name="Miskei M."/>
            <person name="Pocsi I."/>
            <person name="Zhang W."/>
            <person name="Chen M."/>
            <person name="Wang L."/>
            <person name="Sun Y."/>
            <person name="Donzelli B.G."/>
            <person name="Gibson D.M."/>
            <person name="Nelson D.R."/>
            <person name="Luo J.G."/>
            <person name="Rep M."/>
            <person name="Liu H."/>
            <person name="Yang S."/>
            <person name="Wang J."/>
            <person name="Krasnoff S.B."/>
            <person name="Xu Y."/>
            <person name="Molnar I."/>
            <person name="Lin M."/>
        </authorList>
    </citation>
    <scope>NUCLEOTIDE SEQUENCE [LARGE SCALE GENOMIC DNA]</scope>
    <source>
        <strain evidence="2 3">ARSEF 6962</strain>
    </source>
</reference>
<feature type="compositionally biased region" description="Polar residues" evidence="1">
    <location>
        <begin position="91"/>
        <end position="103"/>
    </location>
</feature>
<dbReference type="STRING" id="98403.A0A151GHX4"/>
<feature type="region of interest" description="Disordered" evidence="1">
    <location>
        <begin position="156"/>
        <end position="175"/>
    </location>
</feature>
<evidence type="ECO:0000256" key="1">
    <source>
        <dbReference type="SAM" id="MobiDB-lite"/>
    </source>
</evidence>
<dbReference type="RefSeq" id="XP_040656075.1">
    <property type="nucleotide sequence ID" value="XM_040801042.1"/>
</dbReference>
<protein>
    <recommendedName>
        <fullName evidence="4">RRM domain-containing protein</fullName>
    </recommendedName>
</protein>
<sequence length="254" mass="27007">MAAADALDFQKIISDGATKKQPDSSAEFPFADGASSQNPARERKRNEALAARIFSRYRNRSSLPSLKAAPSGSLASRVGVKKHRTSDTVVRKTSGSRQGNVNREWTHDLHDSINSSPLPLSSRARLPDTKPQVATKNMASGGGPRASLRAPVAHAMDLDPDHDHDDGSSPRDSIGISIRGLAGPFAVIGQNFAPGTTAADIESAMAPIGGDMVSCKITKTRPFLVAEMLFASREGGQRVIDTFDNKTGMSAGRR</sequence>
<feature type="compositionally biased region" description="Basic and acidic residues" evidence="1">
    <location>
        <begin position="156"/>
        <end position="169"/>
    </location>
</feature>
<feature type="compositionally biased region" description="Low complexity" evidence="1">
    <location>
        <begin position="115"/>
        <end position="124"/>
    </location>
</feature>
<evidence type="ECO:0008006" key="4">
    <source>
        <dbReference type="Google" id="ProtNLM"/>
    </source>
</evidence>
<organism evidence="2 3">
    <name type="scientific">Drechmeria coniospora</name>
    <name type="common">Nematophagous fungus</name>
    <name type="synonym">Meria coniospora</name>
    <dbReference type="NCBI Taxonomy" id="98403"/>
    <lineage>
        <taxon>Eukaryota</taxon>
        <taxon>Fungi</taxon>
        <taxon>Dikarya</taxon>
        <taxon>Ascomycota</taxon>
        <taxon>Pezizomycotina</taxon>
        <taxon>Sordariomycetes</taxon>
        <taxon>Hypocreomycetidae</taxon>
        <taxon>Hypocreales</taxon>
        <taxon>Ophiocordycipitaceae</taxon>
        <taxon>Drechmeria</taxon>
    </lineage>
</organism>
<keyword evidence="3" id="KW-1185">Reference proteome</keyword>
<evidence type="ECO:0000313" key="3">
    <source>
        <dbReference type="Proteomes" id="UP000076580"/>
    </source>
</evidence>